<feature type="transmembrane region" description="Helical" evidence="1">
    <location>
        <begin position="163"/>
        <end position="183"/>
    </location>
</feature>
<evidence type="ECO:0000256" key="1">
    <source>
        <dbReference type="SAM" id="Phobius"/>
    </source>
</evidence>
<keyword evidence="1" id="KW-1133">Transmembrane helix</keyword>
<accession>A0ABV7G8R5</accession>
<keyword evidence="2" id="KW-0732">Signal</keyword>
<sequence length="196" mass="20528">MRTPFITLAAVAALMLPTFPAMAFDPSGTMASIFIILGLGSFTLLNMALQGLFYFTGPYSRRDFARIHAGISILMPLAAMVLAVKDNAGTADMILKLGAILIASGFALMPLLLKSSAKQPTPNSGLWIALGAFALMLPGMIIPVIGIVAAAVAAVALKYAQDLKARLVAVIALIPSISMFLYWTVQKVSLLMAGGA</sequence>
<dbReference type="Proteomes" id="UP001595621">
    <property type="component" value="Unassembled WGS sequence"/>
</dbReference>
<keyword evidence="1" id="KW-0472">Membrane</keyword>
<evidence type="ECO:0000256" key="2">
    <source>
        <dbReference type="SAM" id="SignalP"/>
    </source>
</evidence>
<reference evidence="4" key="1">
    <citation type="journal article" date="2019" name="Int. J. Syst. Evol. Microbiol.">
        <title>The Global Catalogue of Microorganisms (GCM) 10K type strain sequencing project: providing services to taxonomists for standard genome sequencing and annotation.</title>
        <authorList>
            <consortium name="The Broad Institute Genomics Platform"/>
            <consortium name="The Broad Institute Genome Sequencing Center for Infectious Disease"/>
            <person name="Wu L."/>
            <person name="Ma J."/>
        </authorList>
    </citation>
    <scope>NUCLEOTIDE SEQUENCE [LARGE SCALE GENOMIC DNA]</scope>
    <source>
        <strain evidence="4">KCTC 52277</strain>
    </source>
</reference>
<organism evidence="3 4">
    <name type="scientific">Shewanella submarina</name>
    <dbReference type="NCBI Taxonomy" id="2016376"/>
    <lineage>
        <taxon>Bacteria</taxon>
        <taxon>Pseudomonadati</taxon>
        <taxon>Pseudomonadota</taxon>
        <taxon>Gammaproteobacteria</taxon>
        <taxon>Alteromonadales</taxon>
        <taxon>Shewanellaceae</taxon>
        <taxon>Shewanella</taxon>
    </lineage>
</organism>
<feature type="transmembrane region" description="Helical" evidence="1">
    <location>
        <begin position="33"/>
        <end position="55"/>
    </location>
</feature>
<feature type="transmembrane region" description="Helical" evidence="1">
    <location>
        <begin position="125"/>
        <end position="157"/>
    </location>
</feature>
<feature type="chain" id="PRO_5046398309" description="Tripartite tricarboxylate transporter TctB family protein" evidence="2">
    <location>
        <begin position="24"/>
        <end position="196"/>
    </location>
</feature>
<evidence type="ECO:0000313" key="3">
    <source>
        <dbReference type="EMBL" id="MFC3137884.1"/>
    </source>
</evidence>
<evidence type="ECO:0008006" key="5">
    <source>
        <dbReference type="Google" id="ProtNLM"/>
    </source>
</evidence>
<dbReference type="RefSeq" id="WP_248934910.1">
    <property type="nucleotide sequence ID" value="NZ_JAKILF010000002.1"/>
</dbReference>
<keyword evidence="1" id="KW-0812">Transmembrane</keyword>
<comment type="caution">
    <text evidence="3">The sequence shown here is derived from an EMBL/GenBank/DDBJ whole genome shotgun (WGS) entry which is preliminary data.</text>
</comment>
<evidence type="ECO:0000313" key="4">
    <source>
        <dbReference type="Proteomes" id="UP001595621"/>
    </source>
</evidence>
<name>A0ABV7G8R5_9GAMM</name>
<proteinExistence type="predicted"/>
<feature type="transmembrane region" description="Helical" evidence="1">
    <location>
        <begin position="67"/>
        <end position="84"/>
    </location>
</feature>
<protein>
    <recommendedName>
        <fullName evidence="5">Tripartite tricarboxylate transporter TctB family protein</fullName>
    </recommendedName>
</protein>
<dbReference type="EMBL" id="JBHRTD010000006">
    <property type="protein sequence ID" value="MFC3137884.1"/>
    <property type="molecule type" value="Genomic_DNA"/>
</dbReference>
<gene>
    <name evidence="3" type="ORF">ACFOE0_06710</name>
</gene>
<keyword evidence="4" id="KW-1185">Reference proteome</keyword>
<feature type="signal peptide" evidence="2">
    <location>
        <begin position="1"/>
        <end position="23"/>
    </location>
</feature>
<feature type="transmembrane region" description="Helical" evidence="1">
    <location>
        <begin position="90"/>
        <end position="113"/>
    </location>
</feature>